<sequence>MLVIIVGGGIAGLAAGAFLRERTNFTIEIYERGGPIDLTDNSPRRDDYGIAVAPNGVACLKLLGMDDPLEDLNGCELNQILFRTSDNPTDVPIQKYNFRALFGHPSVFCRRTAMIRWLAKKCIEDRPDGREKVMIHYHCKTIGIDAARGEFQYINVKSPEDHPIVQRSADLLICADGIEKIGRRAVLTAQEAEKKGVMAGMVTSRANPNQAKILQYSYMSVISPQDLRERPQIRFLAEGQSERQIGPSTTLANWYHNAPQKGMSSAEILKALQQHKRIVLYPIDRQGYHQMFAYGAMTDEILARFGRGPLVCRPEDGSSAQSTPMTSPTSANTRNVLRGSILHGAPTEEAYETFQVFHEEASSLLALHEEEGINMCMIRDSDPIDHWSVNGRTVLVGDGAHASVPHTGQGSSQALEDAETLSFILAKWQTEHSDMLQENDKPCFKEVFDKYEQVRIPKAHKAQLTARMSNGHVPGLEKMDLDKYNAEILLWKSTERTLAEIEKGLYNKFETPSSDKHIKINSHTSLGIIA</sequence>
<dbReference type="InParanoid" id="A0A316VLS3"/>
<dbReference type="GO" id="GO:0071949">
    <property type="term" value="F:FAD binding"/>
    <property type="evidence" value="ECO:0007669"/>
    <property type="project" value="InterPro"/>
</dbReference>
<keyword evidence="4" id="KW-0560">Oxidoreductase</keyword>
<dbReference type="GO" id="GO:0004497">
    <property type="term" value="F:monooxygenase activity"/>
    <property type="evidence" value="ECO:0007669"/>
    <property type="project" value="UniProtKB-KW"/>
</dbReference>
<comment type="similarity">
    <text evidence="1">Belongs to the paxM FAD-dependent monooxygenase family.</text>
</comment>
<accession>A0A316VLS3</accession>
<keyword evidence="2" id="KW-0285">Flavoprotein</keyword>
<evidence type="ECO:0000313" key="8">
    <source>
        <dbReference type="Proteomes" id="UP000245771"/>
    </source>
</evidence>
<dbReference type="Pfam" id="PF13450">
    <property type="entry name" value="NAD_binding_8"/>
    <property type="match status" value="1"/>
</dbReference>
<dbReference type="AlphaFoldDB" id="A0A316VLS3"/>
<dbReference type="Pfam" id="PF01494">
    <property type="entry name" value="FAD_binding_3"/>
    <property type="match status" value="1"/>
</dbReference>
<gene>
    <name evidence="7" type="ORF">FA14DRAFT_159271</name>
</gene>
<keyword evidence="3" id="KW-0274">FAD</keyword>
<dbReference type="Gene3D" id="3.30.9.30">
    <property type="match status" value="2"/>
</dbReference>
<dbReference type="PRINTS" id="PR00420">
    <property type="entry name" value="RNGMNOXGNASE"/>
</dbReference>
<evidence type="ECO:0000256" key="3">
    <source>
        <dbReference type="ARBA" id="ARBA00022827"/>
    </source>
</evidence>
<dbReference type="SUPFAM" id="SSF51905">
    <property type="entry name" value="FAD/NAD(P)-binding domain"/>
    <property type="match status" value="1"/>
</dbReference>
<name>A0A316VLS3_9BASI</name>
<dbReference type="PANTHER" id="PTHR13789:SF309">
    <property type="entry name" value="PUTATIVE (AFU_ORTHOLOGUE AFUA_6G14510)-RELATED"/>
    <property type="match status" value="1"/>
</dbReference>
<dbReference type="STRING" id="1280837.A0A316VLS3"/>
<dbReference type="InterPro" id="IPR036188">
    <property type="entry name" value="FAD/NAD-bd_sf"/>
</dbReference>
<evidence type="ECO:0000256" key="5">
    <source>
        <dbReference type="ARBA" id="ARBA00023033"/>
    </source>
</evidence>
<keyword evidence="5" id="KW-0503">Monooxygenase</keyword>
<evidence type="ECO:0000256" key="4">
    <source>
        <dbReference type="ARBA" id="ARBA00023002"/>
    </source>
</evidence>
<dbReference type="Proteomes" id="UP000245771">
    <property type="component" value="Unassembled WGS sequence"/>
</dbReference>
<evidence type="ECO:0000313" key="7">
    <source>
        <dbReference type="EMBL" id="PWN37051.1"/>
    </source>
</evidence>
<dbReference type="EMBL" id="KZ819602">
    <property type="protein sequence ID" value="PWN37051.1"/>
    <property type="molecule type" value="Genomic_DNA"/>
</dbReference>
<feature type="domain" description="FAD-binding" evidence="6">
    <location>
        <begin position="390"/>
        <end position="432"/>
    </location>
</feature>
<evidence type="ECO:0000256" key="1">
    <source>
        <dbReference type="ARBA" id="ARBA00007992"/>
    </source>
</evidence>
<dbReference type="Gene3D" id="3.50.50.60">
    <property type="entry name" value="FAD/NAD(P)-binding domain"/>
    <property type="match status" value="2"/>
</dbReference>
<keyword evidence="8" id="KW-1185">Reference proteome</keyword>
<reference evidence="7 8" key="1">
    <citation type="journal article" date="2018" name="Mol. Biol. Evol.">
        <title>Broad Genomic Sampling Reveals a Smut Pathogenic Ancestry of the Fungal Clade Ustilaginomycotina.</title>
        <authorList>
            <person name="Kijpornyongpan T."/>
            <person name="Mondo S.J."/>
            <person name="Barry K."/>
            <person name="Sandor L."/>
            <person name="Lee J."/>
            <person name="Lipzen A."/>
            <person name="Pangilinan J."/>
            <person name="LaButti K."/>
            <person name="Hainaut M."/>
            <person name="Henrissat B."/>
            <person name="Grigoriev I.V."/>
            <person name="Spatafora J.W."/>
            <person name="Aime M.C."/>
        </authorList>
    </citation>
    <scope>NUCLEOTIDE SEQUENCE [LARGE SCALE GENOMIC DNA]</scope>
    <source>
        <strain evidence="7 8">MCA 3882</strain>
    </source>
</reference>
<dbReference type="GeneID" id="37019916"/>
<dbReference type="RefSeq" id="XP_025357353.1">
    <property type="nucleotide sequence ID" value="XM_025498135.1"/>
</dbReference>
<dbReference type="PANTHER" id="PTHR13789">
    <property type="entry name" value="MONOOXYGENASE"/>
    <property type="match status" value="1"/>
</dbReference>
<evidence type="ECO:0000256" key="2">
    <source>
        <dbReference type="ARBA" id="ARBA00022630"/>
    </source>
</evidence>
<evidence type="ECO:0000259" key="6">
    <source>
        <dbReference type="Pfam" id="PF01494"/>
    </source>
</evidence>
<proteinExistence type="inferred from homology"/>
<dbReference type="InterPro" id="IPR002938">
    <property type="entry name" value="FAD-bd"/>
</dbReference>
<protein>
    <submittedName>
        <fullName evidence="7">FAD/NAD(P)-binding domain-containing protein</fullName>
    </submittedName>
</protein>
<organism evidence="7 8">
    <name type="scientific">Meira miltonrushii</name>
    <dbReference type="NCBI Taxonomy" id="1280837"/>
    <lineage>
        <taxon>Eukaryota</taxon>
        <taxon>Fungi</taxon>
        <taxon>Dikarya</taxon>
        <taxon>Basidiomycota</taxon>
        <taxon>Ustilaginomycotina</taxon>
        <taxon>Exobasidiomycetes</taxon>
        <taxon>Exobasidiales</taxon>
        <taxon>Brachybasidiaceae</taxon>
        <taxon>Meira</taxon>
    </lineage>
</organism>
<dbReference type="OrthoDB" id="9993796at2759"/>
<dbReference type="InterPro" id="IPR050493">
    <property type="entry name" value="FAD-dep_Monooxygenase_BioMet"/>
</dbReference>